<comment type="similarity">
    <text evidence="23">Belongs to the RanBP2 E3 ligase family.</text>
</comment>
<keyword evidence="21" id="KW-1015">Disulfide bond</keyword>
<evidence type="ECO:0000256" key="2">
    <source>
        <dbReference type="ARBA" id="ARBA00004567"/>
    </source>
</evidence>
<dbReference type="Pfam" id="PF00638">
    <property type="entry name" value="Ran_BP1"/>
    <property type="match status" value="4"/>
</dbReference>
<dbReference type="SUPFAM" id="SSF50891">
    <property type="entry name" value="Cyclophilin-like"/>
    <property type="match status" value="1"/>
</dbReference>
<feature type="region of interest" description="Disordered" evidence="28">
    <location>
        <begin position="1352"/>
        <end position="1380"/>
    </location>
</feature>
<keyword evidence="11 26" id="KW-0863">Zinc-finger</keyword>
<evidence type="ECO:0000256" key="22">
    <source>
        <dbReference type="ARBA" id="ARBA00023242"/>
    </source>
</evidence>
<dbReference type="GeneID" id="103050703"/>
<keyword evidence="19" id="KW-0906">Nuclear pore complex</keyword>
<comment type="subcellular location">
    <subcellularLocation>
        <location evidence="1">Nucleus membrane</location>
    </subcellularLocation>
    <subcellularLocation>
        <location evidence="2">Nucleus</location>
        <location evidence="2">Nuclear pore complex</location>
    </subcellularLocation>
</comment>
<dbReference type="PROSITE" id="PS50199">
    <property type="entry name" value="ZF_RANBP2_2"/>
    <property type="match status" value="3"/>
</dbReference>
<dbReference type="CDD" id="cd13177">
    <property type="entry name" value="RanBD2_RanBP2-like"/>
    <property type="match status" value="1"/>
</dbReference>
<keyword evidence="8" id="KW-0808">Transferase</keyword>
<dbReference type="SUPFAM" id="SSF50729">
    <property type="entry name" value="PH domain-like"/>
    <property type="match status" value="4"/>
</dbReference>
<dbReference type="GO" id="GO:0006457">
    <property type="term" value="P:protein folding"/>
    <property type="evidence" value="ECO:0007669"/>
    <property type="project" value="InterPro"/>
</dbReference>
<evidence type="ECO:0000256" key="8">
    <source>
        <dbReference type="ARBA" id="ARBA00022679"/>
    </source>
</evidence>
<keyword evidence="18" id="KW-0007">Acetylation</keyword>
<dbReference type="FunFam" id="2.40.100.10:FF:000020">
    <property type="entry name" value="E3 SUMO-protein ligase RanBP2"/>
    <property type="match status" value="1"/>
</dbReference>
<feature type="repeat" description="TPR" evidence="27">
    <location>
        <begin position="61"/>
        <end position="94"/>
    </location>
</feature>
<dbReference type="FunFam" id="1.25.40.10:FF:000114">
    <property type="entry name" value="E3 SUMO-protein ligase RanBP2 isoform X1"/>
    <property type="match status" value="1"/>
</dbReference>
<feature type="region of interest" description="Disordered" evidence="28">
    <location>
        <begin position="1136"/>
        <end position="1176"/>
    </location>
</feature>
<dbReference type="GO" id="GO:0003723">
    <property type="term" value="F:RNA binding"/>
    <property type="evidence" value="ECO:0007669"/>
    <property type="project" value="UniProtKB-KW"/>
</dbReference>
<protein>
    <recommendedName>
        <fullName evidence="24">E3 SUMO-protein ligase RanBP2</fullName>
    </recommendedName>
    <alternativeName>
        <fullName evidence="25">Ran-binding protein 2</fullName>
    </alternativeName>
</protein>
<keyword evidence="16" id="KW-0694">RNA-binding</keyword>
<dbReference type="InterPro" id="IPR036443">
    <property type="entry name" value="Znf_RanBP2_sf"/>
</dbReference>
<dbReference type="GO" id="GO:0019789">
    <property type="term" value="F:SUMO transferase activity"/>
    <property type="evidence" value="ECO:0007669"/>
    <property type="project" value="UniProtKB-ARBA"/>
</dbReference>
<sequence>MMRRNRAEVDRYVSSLQASAPSPKEKSMKGFFFAKLYYEAKEYELAKRYISIYLSVQERDPKAHKFLGQLYEAEDNIEKAVGCYKRSVELNPTQKDLVLKIAELLCNNDITDGRAKYWVERAAKLFPGSPSIFRLKESLLDRKSENGWNQLFDLIQTELYTRPDDVYVNIRLVKLYLSNKRLGDAVAHCQEAEKKISLRSNLEWCSCVVQTFKEYLESVEDSESDKISWRKIQRDLLLAYSNLVVMTLSARDVEESRESLESFDHALHLVKSHADGSDELSVTFLEMRGHFYMHAGTLLLKMAQQREVQWRAVSELAALCYLHAFQVPRPKSKLIKGDHAEQEKLEILACDRQSQSGYMLLNLSYGKQDFLTEIVESFANESGQSALFYALFGDASSKENSFLGTDNIKNICAQAPECVELARYDIGAIRAHDGNLQHITWLGLQWNSAPAVPTIRKWLKQLFHLPQETSRLETNAPESICMLDLEVFLLGVIFTSHLQLQEKFNTRYTVHQPRFLPLPICKQLCTERQRAWWDAVCTLVHKQAVPGTAAKVRLLVQHELNILRALGKHGLQPSLIVHWAKSLLKTGCSLNSFYDQREYIGRSVYYWKKVLPMLETIKKKRSISEPIDPLFKHFHSEDIQVSRVEEYQEEARIAFAILDAVDGKTDDATHAFEAIKNVVAYWNLALIFQRKAEEIENDGLSPEEQEEGRKYLKKSRDYLLKIIDESCNDSSVLEKLPVSIRTVKEMLECVMQELGDSGEEKSLLMNSLSHPVESEVKHSTPSPTTFSLSPSKSYKFSPKTPPRWVEDQKSLLQMICQQVESIKHEMQEMKLNNSNTNLSNRWPAESYATETMPDGYQGAQNFHGAPLTVATTGPSVYYNPSPAYNSQYLLRTAATNVTPTKAPVYAMNRLTPQQHIYTYQQPMHTPPLQNTSACMFSQEMYGTPLRFDSPATGILSPRGSEDYYNYSVPPSSTNPPLPEPGYFTKPSAAPPVSRSAETKVIEFGKTNFGQPPVSAEGAKPSLITSTQPTTFKFNSNFKSNDGDFTFSSPQVVAQPHNTNYNNSDSLLGLLTSDKPIKEDRYSGQKPLTEYVPGQRNIFSFGGKTSSGISLTDKMGQNQPKSSGFGKDDVFSFQEPGKPIFGTPNSDGANRSHETDGGSVHGGDEDDDGPHFEPVVPLPDKIEVKTGEEDEEEIFCNRAKLFRFDSEYREWKERGVGNVKILRHKITGKIRLLMRREQVLKICANHYINPDMTLKPNAGSDKSFVWHALDYADELPKPEQLAIRFKTPEEAILFKHKFQEAQNSLKGAGSDIGRQAAPNIRSSRETATQDRKESGKAETGFLNSGFHFKSGGNSISGSSQVPSPDINSTGKNTNTKSTFSIKPSGTLPASFSFGKDVSGTHATYGFGEQFMLKKDQWECNTCLVKNKITSQTCIACQSPNPSSWEAQAMLPVESAVALKPGSEGTRSTFGPLSTKVENQWECRICSRKNEASVSHCISCKNPSGISTPMFGSQTAFKFGQTDTSKDTSKIPQSDFGPAFMKSEGQWDCSVCLVRNEGSSLTCVACQAPKPSCDAAPLSANGPPPVFGFKSKLSESAGEPQETGFKCEISDKTFKFGFPTEQEKSPFPFQIPATTEPKPIKGGFNFSMPIPPGEFKFGIQDSSKEVANDEQNKEGNVFKSIDDKENISEKDAEIQLHNACNKPSSDSVFGHQSNTFTFADLAKTGEGFQFGKKDPNFKGFTGAGEKLFSSQIAKMSSKLNTSADLEKDDDAYKTEDSDDIHFEPVVQMPEKVELVTGEEDEKVLYSQRVKLFRFDAEIKQWKERGVGNLKILKNEVNGKLRMLMRREQVLKVCANHWITTTMNLKHLSGSDKAWMWLANDFSDGDAKLEQLAAKFKTSEQAEEFRLKFEECQRLLLDIPLQTPHKLVDTGKTAELIQKAEEMKTGLKDLKTFLTDDKTKLIDEDSKTLVSSSNSSDLVIKPHAESTGPTLEWDNYDLRGEALDDSTDSSVYAVPRASSPVRKNLFRFGESTTGFNFSFKSALSPSKSPSKQNQSRVSIGTDEESDVTQEDERDGPYFEPVVPLPDLVEVTSGEENEQVVFSHRAKLYRYDKDAHQWKERGIGDIKILQNYDTKQVRVVMRRDQVLKLCANHRITPDMNIQQMKGAERAWVWTACDFAEGERKIELLAVRFKLQDVADSFKQIFEEAKHAQEKDILITPLSSRTNTPKESPCGKIAVAVLEETTRERTDLKEAEETVTQAAETSVVEGTSEMPTKAVVSPPKFVFGSESVKTIFNNKKSKPFTFGNTSATGSLFGFSFNAPPKSKSDGSMCQTMNQKEPDSAEDATTCRLAEYQENGSAVNWKPSEGKEETPMTTSKAEGVSNFSFKTLEKVEIKKEPNTVPSDDVLIVYELTPTTEQRALAESLKLPPTFFCYKNKPGYLSEDEDDEDYETAVRRLNGKLYLDEPKEDTQIKDTSAVEHTEPESRNECIVVWEKKPTPEEKAKAETLKLPPTFLCGINSDTDEDNDNLEDFQTEVRKTQETKEAQVEEVTSSTDDVCSSKEGEPGVACIITEESDSTTKPIYTTWDTLTTDGNSTPETTHAIQNLGTDDKPVDLSTKKESDSSSTASANEENNLFSFALRNTSGLSFADLASSNSGDFAFGSKDKNFKWANTGAAVFGVQTATKGDHDDDGSDEEVVHNDDIHFEPIVSLPEVEVKSGEEDEEIIFKERAKLYRWDREVNQWKERGVGEIKILFHTQKKCYRILMRRDQVLKVCANHIITKTIDLKPLNSSNNAMVWTATDYADGEAKIEQLAVRFKTQELADSFKRRFEECQLSLSEQQKGHVSLAAELSKETNPVVYLEISVDGEPLGHVTIELFSNVVPRTAENFRALCTGEKGFGFRNSRFHRIIPDFVCQGGDITKHDGTGGQSIYGNSFEDENFEIKHTGPGLLSMANRGRDTNNSQFFITLKKAEQLDFKHVVFGFVKDGMDIVKKIESFGSPKGTVSKRIVITDCGQI</sequence>
<dbReference type="InterPro" id="IPR020892">
    <property type="entry name" value="Cyclophilin-type_PPIase_CS"/>
</dbReference>
<accession>A0A9F2N5M8</accession>
<keyword evidence="9" id="KW-0479">Metal-binding</keyword>
<feature type="region of interest" description="Disordered" evidence="28">
    <location>
        <begin position="772"/>
        <end position="800"/>
    </location>
</feature>
<evidence type="ECO:0000313" key="33">
    <source>
        <dbReference type="RefSeq" id="XP_007427690.1"/>
    </source>
</evidence>
<keyword evidence="22" id="KW-0539">Nucleus</keyword>
<dbReference type="InterPro" id="IPR029000">
    <property type="entry name" value="Cyclophilin-like_dom_sf"/>
</dbReference>
<dbReference type="GO" id="GO:0016874">
    <property type="term" value="F:ligase activity"/>
    <property type="evidence" value="ECO:0007669"/>
    <property type="project" value="UniProtKB-KW"/>
</dbReference>
<evidence type="ECO:0000256" key="17">
    <source>
        <dbReference type="ARBA" id="ARBA00022927"/>
    </source>
</evidence>
<feature type="region of interest" description="Disordered" evidence="28">
    <location>
        <begin position="2536"/>
        <end position="2559"/>
    </location>
</feature>
<keyword evidence="4" id="KW-0813">Transport</keyword>
<feature type="region of interest" description="Disordered" evidence="28">
    <location>
        <begin position="2586"/>
        <end position="2627"/>
    </location>
</feature>
<feature type="domain" description="RanBD1" evidence="30">
    <location>
        <begin position="1779"/>
        <end position="1915"/>
    </location>
</feature>
<evidence type="ECO:0000256" key="18">
    <source>
        <dbReference type="ARBA" id="ARBA00022990"/>
    </source>
</evidence>
<dbReference type="RefSeq" id="XP_007427690.1">
    <property type="nucleotide sequence ID" value="XM_007427628.3"/>
</dbReference>
<feature type="region of interest" description="Disordered" evidence="28">
    <location>
        <begin position="2244"/>
        <end position="2270"/>
    </location>
</feature>
<feature type="domain" description="PPIase cyclophilin-type" evidence="29">
    <location>
        <begin position="2857"/>
        <end position="3013"/>
    </location>
</feature>
<feature type="domain" description="RanBD1" evidence="30">
    <location>
        <begin position="1170"/>
        <end position="1306"/>
    </location>
</feature>
<evidence type="ECO:0000256" key="6">
    <source>
        <dbReference type="ARBA" id="ARBA00022499"/>
    </source>
</evidence>
<evidence type="ECO:0000256" key="24">
    <source>
        <dbReference type="ARBA" id="ARBA00070141"/>
    </source>
</evidence>
<dbReference type="Pfam" id="PF00641">
    <property type="entry name" value="Zn_ribbon_RanBP"/>
    <property type="match status" value="3"/>
</dbReference>
<dbReference type="InterPro" id="IPR011993">
    <property type="entry name" value="PH-like_dom_sf"/>
</dbReference>
<feature type="domain" description="RanBP2-type" evidence="31">
    <location>
        <begin position="1412"/>
        <end position="1441"/>
    </location>
</feature>
<dbReference type="InterPro" id="IPR045255">
    <property type="entry name" value="RanBP1-like"/>
</dbReference>
<comment type="pathway">
    <text evidence="3">Protein modification; protein sumoylation.</text>
</comment>
<keyword evidence="33" id="KW-0436">Ligase</keyword>
<evidence type="ECO:0000256" key="10">
    <source>
        <dbReference type="ARBA" id="ARBA00022737"/>
    </source>
</evidence>
<dbReference type="PRINTS" id="PR00153">
    <property type="entry name" value="CSAPPISMRASE"/>
</dbReference>
<evidence type="ECO:0000256" key="11">
    <source>
        <dbReference type="ARBA" id="ARBA00022771"/>
    </source>
</evidence>
<keyword evidence="5" id="KW-0488">Methylation</keyword>
<dbReference type="Pfam" id="PF00160">
    <property type="entry name" value="Pro_isomerase"/>
    <property type="match status" value="1"/>
</dbReference>
<dbReference type="GO" id="GO:0051168">
    <property type="term" value="P:nuclear export"/>
    <property type="evidence" value="ECO:0007669"/>
    <property type="project" value="UniProtKB-ARBA"/>
</dbReference>
<feature type="compositionally biased region" description="Polar residues" evidence="28">
    <location>
        <begin position="1352"/>
        <end position="1365"/>
    </location>
</feature>
<feature type="domain" description="RanBD1" evidence="30">
    <location>
        <begin position="2074"/>
        <end position="2210"/>
    </location>
</feature>
<dbReference type="InterPro" id="IPR011990">
    <property type="entry name" value="TPR-like_helical_dom_sf"/>
</dbReference>
<dbReference type="SMART" id="SM00547">
    <property type="entry name" value="ZnF_RBZ"/>
    <property type="match status" value="3"/>
</dbReference>
<keyword evidence="15" id="KW-0832">Ubl conjugation</keyword>
<dbReference type="Gene3D" id="2.40.100.10">
    <property type="entry name" value="Cyclophilin-like"/>
    <property type="match status" value="1"/>
</dbReference>
<dbReference type="Gene3D" id="1.25.40.10">
    <property type="entry name" value="Tetratricopeptide repeat domain"/>
    <property type="match status" value="1"/>
</dbReference>
<evidence type="ECO:0000256" key="28">
    <source>
        <dbReference type="SAM" id="MobiDB-lite"/>
    </source>
</evidence>
<organism evidence="32 33">
    <name type="scientific">Python bivittatus</name>
    <name type="common">Burmese python</name>
    <name type="synonym">Python molurus bivittatus</name>
    <dbReference type="NCBI Taxonomy" id="176946"/>
    <lineage>
        <taxon>Eukaryota</taxon>
        <taxon>Metazoa</taxon>
        <taxon>Chordata</taxon>
        <taxon>Craniata</taxon>
        <taxon>Vertebrata</taxon>
        <taxon>Euteleostomi</taxon>
        <taxon>Lepidosauria</taxon>
        <taxon>Squamata</taxon>
        <taxon>Bifurcata</taxon>
        <taxon>Unidentata</taxon>
        <taxon>Episquamata</taxon>
        <taxon>Toxicofera</taxon>
        <taxon>Serpentes</taxon>
        <taxon>Henophidia</taxon>
        <taxon>Pythonidae</taxon>
        <taxon>Python</taxon>
    </lineage>
</organism>
<dbReference type="GO" id="GO:0005737">
    <property type="term" value="C:cytoplasm"/>
    <property type="evidence" value="ECO:0007669"/>
    <property type="project" value="TreeGrafter"/>
</dbReference>
<dbReference type="SMART" id="SM00160">
    <property type="entry name" value="RanBD"/>
    <property type="match status" value="4"/>
</dbReference>
<feature type="compositionally biased region" description="Low complexity" evidence="28">
    <location>
        <begin position="2038"/>
        <end position="2052"/>
    </location>
</feature>
<feature type="domain" description="RanBP2-type" evidence="31">
    <location>
        <begin position="1475"/>
        <end position="1504"/>
    </location>
</feature>
<keyword evidence="7" id="KW-0597">Phosphoprotein</keyword>
<dbReference type="Pfam" id="PF12185">
    <property type="entry name" value="IR1-M"/>
    <property type="match status" value="2"/>
</dbReference>
<evidence type="ECO:0000256" key="19">
    <source>
        <dbReference type="ARBA" id="ARBA00023132"/>
    </source>
</evidence>
<dbReference type="GO" id="GO:0003755">
    <property type="term" value="F:peptidyl-prolyl cis-trans isomerase activity"/>
    <property type="evidence" value="ECO:0007669"/>
    <property type="project" value="InterPro"/>
</dbReference>
<feature type="region of interest" description="Disordered" evidence="28">
    <location>
        <begin position="1307"/>
        <end position="1338"/>
    </location>
</feature>
<evidence type="ECO:0000313" key="32">
    <source>
        <dbReference type="Proteomes" id="UP000695026"/>
    </source>
</evidence>
<dbReference type="InterPro" id="IPR019734">
    <property type="entry name" value="TPR_rpt"/>
</dbReference>
<dbReference type="InterPro" id="IPR022011">
    <property type="entry name" value="IR1-M"/>
</dbReference>
<keyword evidence="20" id="KW-0472">Membrane</keyword>
<dbReference type="GO" id="GO:0031965">
    <property type="term" value="C:nuclear membrane"/>
    <property type="evidence" value="ECO:0007669"/>
    <property type="project" value="UniProtKB-SubCell"/>
</dbReference>
<dbReference type="Gene3D" id="2.30.29.30">
    <property type="entry name" value="Pleckstrin-homology domain (PH domain)/Phosphotyrosine-binding domain (PTB)"/>
    <property type="match status" value="4"/>
</dbReference>
<evidence type="ECO:0000256" key="5">
    <source>
        <dbReference type="ARBA" id="ARBA00022481"/>
    </source>
</evidence>
<dbReference type="FunFam" id="4.10.1060.10:FF:000003">
    <property type="entry name" value="E3 SUMO-protein ligase RanBP2"/>
    <property type="match status" value="1"/>
</dbReference>
<evidence type="ECO:0000256" key="25">
    <source>
        <dbReference type="ARBA" id="ARBA00081161"/>
    </source>
</evidence>
<dbReference type="CDD" id="cd14684">
    <property type="entry name" value="RanBD1_RanBP2-like"/>
    <property type="match status" value="1"/>
</dbReference>
<keyword evidence="32" id="KW-1185">Reference proteome</keyword>
<evidence type="ECO:0000256" key="15">
    <source>
        <dbReference type="ARBA" id="ARBA00022843"/>
    </source>
</evidence>
<evidence type="ECO:0000256" key="3">
    <source>
        <dbReference type="ARBA" id="ARBA00004718"/>
    </source>
</evidence>
<dbReference type="SUPFAM" id="SSF90209">
    <property type="entry name" value="Ran binding protein zinc finger-like"/>
    <property type="match status" value="2"/>
</dbReference>
<dbReference type="GO" id="GO:0008270">
    <property type="term" value="F:zinc ion binding"/>
    <property type="evidence" value="ECO:0007669"/>
    <property type="project" value="UniProtKB-KW"/>
</dbReference>
<dbReference type="PROSITE" id="PS50196">
    <property type="entry name" value="RANBD1"/>
    <property type="match status" value="4"/>
</dbReference>
<dbReference type="PANTHER" id="PTHR23138">
    <property type="entry name" value="RAN BINDING PROTEIN"/>
    <property type="match status" value="1"/>
</dbReference>
<evidence type="ECO:0000259" key="29">
    <source>
        <dbReference type="PROSITE" id="PS50072"/>
    </source>
</evidence>
<dbReference type="GO" id="GO:0006607">
    <property type="term" value="P:NLS-bearing protein import into nucleus"/>
    <property type="evidence" value="ECO:0007669"/>
    <property type="project" value="TreeGrafter"/>
</dbReference>
<dbReference type="GO" id="GO:0005643">
    <property type="term" value="C:nuclear pore"/>
    <property type="evidence" value="ECO:0007669"/>
    <property type="project" value="UniProtKB-SubCell"/>
</dbReference>
<dbReference type="CDD" id="cd01926">
    <property type="entry name" value="cyclophilin_ABH_like"/>
    <property type="match status" value="1"/>
</dbReference>
<dbReference type="SMART" id="SM00028">
    <property type="entry name" value="TPR"/>
    <property type="match status" value="1"/>
</dbReference>
<dbReference type="PROSITE" id="PS00170">
    <property type="entry name" value="CSA_PPIASE_1"/>
    <property type="match status" value="1"/>
</dbReference>
<evidence type="ECO:0000256" key="16">
    <source>
        <dbReference type="ARBA" id="ARBA00022884"/>
    </source>
</evidence>
<evidence type="ECO:0000256" key="1">
    <source>
        <dbReference type="ARBA" id="ARBA00004126"/>
    </source>
</evidence>
<dbReference type="OrthoDB" id="2357150at2759"/>
<feature type="region of interest" description="Disordered" evidence="28">
    <location>
        <begin position="2038"/>
        <end position="2077"/>
    </location>
</feature>
<feature type="domain" description="RanBP2-type" evidence="31">
    <location>
        <begin position="1541"/>
        <end position="1570"/>
    </location>
</feature>
<keyword evidence="27" id="KW-0802">TPR repeat</keyword>
<dbReference type="PROSITE" id="PS50072">
    <property type="entry name" value="CSA_PPIASE_2"/>
    <property type="match status" value="1"/>
</dbReference>
<feature type="compositionally biased region" description="Low complexity" evidence="28">
    <location>
        <begin position="2253"/>
        <end position="2264"/>
    </location>
</feature>
<dbReference type="Proteomes" id="UP000695026">
    <property type="component" value="Unplaced"/>
</dbReference>
<evidence type="ECO:0000256" key="26">
    <source>
        <dbReference type="PROSITE-ProRule" id="PRU00322"/>
    </source>
</evidence>
<evidence type="ECO:0000259" key="30">
    <source>
        <dbReference type="PROSITE" id="PS50196"/>
    </source>
</evidence>
<proteinExistence type="inferred from homology"/>
<dbReference type="PROSITE" id="PS01358">
    <property type="entry name" value="ZF_RANBP2_1"/>
    <property type="match status" value="3"/>
</dbReference>
<evidence type="ECO:0000256" key="4">
    <source>
        <dbReference type="ARBA" id="ARBA00022448"/>
    </source>
</evidence>
<keyword evidence="10" id="KW-0677">Repeat</keyword>
<evidence type="ECO:0000256" key="7">
    <source>
        <dbReference type="ARBA" id="ARBA00022553"/>
    </source>
</evidence>
<feature type="compositionally biased region" description="Polar residues" evidence="28">
    <location>
        <begin position="2586"/>
        <end position="2604"/>
    </location>
</feature>
<evidence type="ECO:0000256" key="20">
    <source>
        <dbReference type="ARBA" id="ARBA00023136"/>
    </source>
</evidence>
<keyword evidence="6" id="KW-1017">Isopeptide bond</keyword>
<keyword evidence="12" id="KW-0833">Ubl conjugation pathway</keyword>
<keyword evidence="17" id="KW-0653">Protein transport</keyword>
<evidence type="ECO:0000259" key="31">
    <source>
        <dbReference type="PROSITE" id="PS50199"/>
    </source>
</evidence>
<evidence type="ECO:0000256" key="12">
    <source>
        <dbReference type="ARBA" id="ARBA00022786"/>
    </source>
</evidence>
<reference evidence="33" key="1">
    <citation type="submission" date="2025-08" db="UniProtKB">
        <authorList>
            <consortium name="RefSeq"/>
        </authorList>
    </citation>
    <scope>IDENTIFICATION</scope>
    <source>
        <tissue evidence="33">Liver</tissue>
    </source>
</reference>
<dbReference type="SUPFAM" id="SSF48452">
    <property type="entry name" value="TPR-like"/>
    <property type="match status" value="1"/>
</dbReference>
<evidence type="ECO:0000256" key="27">
    <source>
        <dbReference type="PROSITE-ProRule" id="PRU00339"/>
    </source>
</evidence>
<feature type="compositionally biased region" description="Low complexity" evidence="28">
    <location>
        <begin position="1366"/>
        <end position="1377"/>
    </location>
</feature>
<evidence type="ECO:0000256" key="21">
    <source>
        <dbReference type="ARBA" id="ARBA00023157"/>
    </source>
</evidence>
<dbReference type="InterPro" id="IPR002130">
    <property type="entry name" value="Cyclophilin-type_PPIase_dom"/>
</dbReference>
<evidence type="ECO:0000256" key="9">
    <source>
        <dbReference type="ARBA" id="ARBA00022723"/>
    </source>
</evidence>
<dbReference type="GO" id="GO:0005096">
    <property type="term" value="F:GTPase activator activity"/>
    <property type="evidence" value="ECO:0007669"/>
    <property type="project" value="TreeGrafter"/>
</dbReference>
<keyword evidence="14" id="KW-0862">Zinc</keyword>
<dbReference type="GO" id="GO:0051028">
    <property type="term" value="P:mRNA transport"/>
    <property type="evidence" value="ECO:0007669"/>
    <property type="project" value="UniProtKB-KW"/>
</dbReference>
<feature type="compositionally biased region" description="Acidic residues" evidence="28">
    <location>
        <begin position="2058"/>
        <end position="2070"/>
    </location>
</feature>
<evidence type="ECO:0000256" key="14">
    <source>
        <dbReference type="ARBA" id="ARBA00022833"/>
    </source>
</evidence>
<evidence type="ECO:0000256" key="23">
    <source>
        <dbReference type="ARBA" id="ARBA00061164"/>
    </source>
</evidence>
<name>A0A9F2N5M8_PYTBI</name>
<dbReference type="CDD" id="cd14685">
    <property type="entry name" value="RanBD3_RanBP2-like"/>
    <property type="match status" value="1"/>
</dbReference>
<feature type="compositionally biased region" description="Low complexity" evidence="28">
    <location>
        <begin position="779"/>
        <end position="793"/>
    </location>
</feature>
<keyword evidence="13" id="KW-0509">mRNA transport</keyword>
<keyword evidence="19" id="KW-0811">Translocation</keyword>
<dbReference type="FunFam" id="2.30.29.30:FF:000018">
    <property type="entry name" value="E3 SUMO-protein ligase RanBP2"/>
    <property type="match status" value="4"/>
</dbReference>
<gene>
    <name evidence="33" type="primary">LOC103050703</name>
</gene>
<feature type="domain" description="RanBD1" evidence="30">
    <location>
        <begin position="2701"/>
        <end position="2836"/>
    </location>
</feature>
<feature type="compositionally biased region" description="Basic and acidic residues" evidence="28">
    <location>
        <begin position="2605"/>
        <end position="2619"/>
    </location>
</feature>
<dbReference type="InterPro" id="IPR000156">
    <property type="entry name" value="Ran_bind_dom"/>
</dbReference>
<evidence type="ECO:0000256" key="13">
    <source>
        <dbReference type="ARBA" id="ARBA00022816"/>
    </source>
</evidence>
<dbReference type="Gene3D" id="4.10.1060.10">
    <property type="entry name" value="Zinc finger, RanBP2-type"/>
    <property type="match status" value="2"/>
</dbReference>
<dbReference type="PANTHER" id="PTHR23138:SF87">
    <property type="entry name" value="E3 SUMO-PROTEIN LIGASE RANBP2"/>
    <property type="match status" value="1"/>
</dbReference>
<dbReference type="InterPro" id="IPR001876">
    <property type="entry name" value="Znf_RanBP2"/>
</dbReference>
<dbReference type="PROSITE" id="PS50005">
    <property type="entry name" value="TPR"/>
    <property type="match status" value="1"/>
</dbReference>
<feature type="compositionally biased region" description="Basic and acidic residues" evidence="28">
    <location>
        <begin position="1321"/>
        <end position="1335"/>
    </location>
</feature>